<dbReference type="CDD" id="cd00027">
    <property type="entry name" value="BRCT"/>
    <property type="match status" value="1"/>
</dbReference>
<feature type="region of interest" description="Disordered" evidence="1">
    <location>
        <begin position="82"/>
        <end position="226"/>
    </location>
</feature>
<dbReference type="Gene3D" id="3.40.50.10190">
    <property type="entry name" value="BRCT domain"/>
    <property type="match status" value="1"/>
</dbReference>
<proteinExistence type="predicted"/>
<sequence length="242" mass="25196">MPTKTGDKVRIIVLGTGPDADTARAIAESDADVALAKQFTKTVTHLVVDDTVKATEARVKKAEEAGVPVLTVAEFRALLTAGAEDETEAETEAPIAEVEETVEDEAPDAGPEVVDEPEDETAAATADVEPEPVAAVEPEPVTAPAEEPVEELEPVAESEKPSEAAPTDTVDTAVDTDVETETKSDEPVAEAIEEPEEAAADPEKAVPSQAEAPAIESDEPEKAKPGLLAKIKSIFGLTGARK</sequence>
<dbReference type="Proteomes" id="UP000238176">
    <property type="component" value="Unassembled WGS sequence"/>
</dbReference>
<dbReference type="AlphaFoldDB" id="A0A2T0USH9"/>
<evidence type="ECO:0008006" key="4">
    <source>
        <dbReference type="Google" id="ProtNLM"/>
    </source>
</evidence>
<comment type="caution">
    <text evidence="2">The sequence shown here is derived from an EMBL/GenBank/DDBJ whole genome shotgun (WGS) entry which is preliminary data.</text>
</comment>
<dbReference type="OrthoDB" id="5197809at2"/>
<dbReference type="RefSeq" id="WP_106363053.1">
    <property type="nucleotide sequence ID" value="NZ_PVTJ01000002.1"/>
</dbReference>
<name>A0A2T0USH9_9ACTN</name>
<protein>
    <recommendedName>
        <fullName evidence="4">BRCT domain-containing protein</fullName>
    </recommendedName>
</protein>
<feature type="compositionally biased region" description="Acidic residues" evidence="1">
    <location>
        <begin position="187"/>
        <end position="200"/>
    </location>
</feature>
<reference evidence="2 3" key="1">
    <citation type="submission" date="2018-03" db="EMBL/GenBank/DDBJ databases">
        <title>Genomic Encyclopedia of Type Strains, Phase III (KMG-III): the genomes of soil and plant-associated and newly described type strains.</title>
        <authorList>
            <person name="Whitman W."/>
        </authorList>
    </citation>
    <scope>NUCLEOTIDE SEQUENCE [LARGE SCALE GENOMIC DNA]</scope>
    <source>
        <strain evidence="2 3">CGMCC 4.7067</strain>
    </source>
</reference>
<evidence type="ECO:0000313" key="2">
    <source>
        <dbReference type="EMBL" id="PRY60885.1"/>
    </source>
</evidence>
<accession>A0A2T0USH9</accession>
<feature type="compositionally biased region" description="Low complexity" evidence="1">
    <location>
        <begin position="163"/>
        <end position="173"/>
    </location>
</feature>
<dbReference type="InterPro" id="IPR036420">
    <property type="entry name" value="BRCT_dom_sf"/>
</dbReference>
<gene>
    <name evidence="2" type="ORF">B0I28_102497</name>
</gene>
<feature type="compositionally biased region" description="Low complexity" evidence="1">
    <location>
        <begin position="122"/>
        <end position="146"/>
    </location>
</feature>
<feature type="compositionally biased region" description="Acidic residues" evidence="1">
    <location>
        <begin position="147"/>
        <end position="156"/>
    </location>
</feature>
<dbReference type="EMBL" id="PVTJ01000002">
    <property type="protein sequence ID" value="PRY60885.1"/>
    <property type="molecule type" value="Genomic_DNA"/>
</dbReference>
<organism evidence="2 3">
    <name type="scientific">Glycomyces artemisiae</name>
    <dbReference type="NCBI Taxonomy" id="1076443"/>
    <lineage>
        <taxon>Bacteria</taxon>
        <taxon>Bacillati</taxon>
        <taxon>Actinomycetota</taxon>
        <taxon>Actinomycetes</taxon>
        <taxon>Glycomycetales</taxon>
        <taxon>Glycomycetaceae</taxon>
        <taxon>Glycomyces</taxon>
    </lineage>
</organism>
<evidence type="ECO:0000256" key="1">
    <source>
        <dbReference type="SAM" id="MobiDB-lite"/>
    </source>
</evidence>
<evidence type="ECO:0000313" key="3">
    <source>
        <dbReference type="Proteomes" id="UP000238176"/>
    </source>
</evidence>
<keyword evidence="3" id="KW-1185">Reference proteome</keyword>
<feature type="compositionally biased region" description="Acidic residues" evidence="1">
    <location>
        <begin position="83"/>
        <end position="121"/>
    </location>
</feature>